<dbReference type="Pfam" id="PF06445">
    <property type="entry name" value="GyrI-like"/>
    <property type="match status" value="1"/>
</dbReference>
<evidence type="ECO:0000313" key="2">
    <source>
        <dbReference type="EMBL" id="SDR95013.1"/>
    </source>
</evidence>
<proteinExistence type="predicted"/>
<dbReference type="Proteomes" id="UP000199092">
    <property type="component" value="Chromosome I"/>
</dbReference>
<feature type="domain" description="GyrI-like small molecule binding" evidence="1">
    <location>
        <begin position="23"/>
        <end position="141"/>
    </location>
</feature>
<dbReference type="STRING" id="546871.SAMN04488543_0812"/>
<name>A0A1H1N7M2_9ACTN</name>
<protein>
    <submittedName>
        <fullName evidence="2">GyrI-like small molecule binding domain-containing protein</fullName>
    </submittedName>
</protein>
<organism evidence="2 3">
    <name type="scientific">Friedmanniella luteola</name>
    <dbReference type="NCBI Taxonomy" id="546871"/>
    <lineage>
        <taxon>Bacteria</taxon>
        <taxon>Bacillati</taxon>
        <taxon>Actinomycetota</taxon>
        <taxon>Actinomycetes</taxon>
        <taxon>Propionibacteriales</taxon>
        <taxon>Nocardioidaceae</taxon>
        <taxon>Friedmanniella</taxon>
    </lineage>
</organism>
<dbReference type="InterPro" id="IPR011256">
    <property type="entry name" value="Reg_factor_effector_dom_sf"/>
</dbReference>
<reference evidence="2 3" key="1">
    <citation type="submission" date="2016-10" db="EMBL/GenBank/DDBJ databases">
        <authorList>
            <person name="de Groot N.N."/>
        </authorList>
    </citation>
    <scope>NUCLEOTIDE SEQUENCE [LARGE SCALE GENOMIC DNA]</scope>
    <source>
        <strain evidence="2 3">DSM 21741</strain>
    </source>
</reference>
<dbReference type="InterPro" id="IPR029442">
    <property type="entry name" value="GyrI-like"/>
</dbReference>
<sequence length="182" mass="19864">MSSASLPGLSGMDQTSTTLTSRFRVVEEEQQPYVAVTGEVTMDTIPALADRFGEVFGWLAGQGVETVGPPFFRYRVIDMDRRLVLEAGAPTATVLDGEGEVRPGVLPAGRYVTTTYLGHPADLVQVTGDLLAWAEAQGLAFDVRPGDEGEVWGARLEWMETDPDDEPDMSRWQTRLAFRLAG</sequence>
<evidence type="ECO:0000313" key="3">
    <source>
        <dbReference type="Proteomes" id="UP000199092"/>
    </source>
</evidence>
<keyword evidence="3" id="KW-1185">Reference proteome</keyword>
<dbReference type="RefSeq" id="WP_231930316.1">
    <property type="nucleotide sequence ID" value="NZ_LT629749.1"/>
</dbReference>
<dbReference type="AlphaFoldDB" id="A0A1H1N7M2"/>
<dbReference type="SUPFAM" id="SSF55136">
    <property type="entry name" value="Probable bacterial effector-binding domain"/>
    <property type="match status" value="1"/>
</dbReference>
<dbReference type="Gene3D" id="3.20.80.10">
    <property type="entry name" value="Regulatory factor, effector binding domain"/>
    <property type="match status" value="1"/>
</dbReference>
<accession>A0A1H1N7M2</accession>
<gene>
    <name evidence="2" type="ORF">SAMN04488543_0812</name>
</gene>
<dbReference type="EMBL" id="LT629749">
    <property type="protein sequence ID" value="SDR95013.1"/>
    <property type="molecule type" value="Genomic_DNA"/>
</dbReference>
<evidence type="ECO:0000259" key="1">
    <source>
        <dbReference type="Pfam" id="PF06445"/>
    </source>
</evidence>